<keyword evidence="7 13" id="KW-0547">Nucleotide-binding</keyword>
<evidence type="ECO:0000256" key="7">
    <source>
        <dbReference type="ARBA" id="ARBA00022741"/>
    </source>
</evidence>
<organism evidence="17 18">
    <name type="scientific">Zopfia rhizophila CBS 207.26</name>
    <dbReference type="NCBI Taxonomy" id="1314779"/>
    <lineage>
        <taxon>Eukaryota</taxon>
        <taxon>Fungi</taxon>
        <taxon>Dikarya</taxon>
        <taxon>Ascomycota</taxon>
        <taxon>Pezizomycotina</taxon>
        <taxon>Dothideomycetes</taxon>
        <taxon>Dothideomycetes incertae sedis</taxon>
        <taxon>Zopfiaceae</taxon>
        <taxon>Zopfia</taxon>
    </lineage>
</organism>
<evidence type="ECO:0000256" key="13">
    <source>
        <dbReference type="RuleBase" id="RU003322"/>
    </source>
</evidence>
<dbReference type="InterPro" id="IPR043129">
    <property type="entry name" value="ATPase_NBD"/>
</dbReference>
<protein>
    <recommendedName>
        <fullName evidence="5">Endoplasmic reticulum chaperone BiP</fullName>
        <ecNumber evidence="4">3.6.4.10</ecNumber>
    </recommendedName>
    <alternativeName>
        <fullName evidence="11">Immunoglobulin heavy chain-binding protein homolog</fullName>
    </alternativeName>
</protein>
<dbReference type="FunFam" id="3.30.420.40:FF:000026">
    <property type="entry name" value="Heat shock protein 70"/>
    <property type="match status" value="1"/>
</dbReference>
<dbReference type="PROSITE" id="PS00297">
    <property type="entry name" value="HSP70_1"/>
    <property type="match status" value="1"/>
</dbReference>
<evidence type="ECO:0000256" key="12">
    <source>
        <dbReference type="ARBA" id="ARBA00048056"/>
    </source>
</evidence>
<dbReference type="PANTHER" id="PTHR19375">
    <property type="entry name" value="HEAT SHOCK PROTEIN 70KDA"/>
    <property type="match status" value="1"/>
</dbReference>
<evidence type="ECO:0000256" key="3">
    <source>
        <dbReference type="ARBA" id="ARBA00007381"/>
    </source>
</evidence>
<sequence>MARRSRGGASQRSAWSIAFYLFLVLCAGFMLASTARAADQEPLKEDGEKGSVSGPVIGIDLGTTYSCVGVMKNGKVEIMVNDQGNRITPSWVAFTDEERLVGDAAKNQYASNPHRTIFDIKRLIGRKWQEKEVQADLKHFPFKVINKNGQPRVQVDVHNEEKTFTPEEISAMVLGKMKEVAESYLGETVKNAVVTVPAYFNDAQRAATKDAGTIAGLNVLRVVNEPTAAALAYGLDKTDKSERQVIVYDLGGGTFDVSILTIDEGVFEVQSTAGDTHLGGEDFDNRVINYFAKKYNKEKGVDITKDPKTMGKLKREVEKAKRTLSSQKTTKIEIESFHKGEDFSETLTRAKFEELNNDLFKKTLKPVEQVLKDAKLKKSDIDDIVLVGGSTRIPKVQHMLEEYFGKKARKDVNPDEAVAYGAAVQGGVLAGDQATGGVILMDVNPLTLGIETTGGVMTHLIKRGTTIPTKKSQIFSTAADNQPVVLIQVFEGERSMTKDNNLLGKFELTGIPPAPRGVPQIEVSFELDANGILKVSAGDKGTGKTESITITNDKGRLSAEEIERMVEEAEKYAEEDKATRERIESRNKLENYAYSLKNQVNDEEGLGGKIDEEDKETILEAVKETQDWLEENAASATSEDFDEQHEKLSNVAYPITSKLYGSGGAGGMPDYGDDDAGHDEL</sequence>
<feature type="region of interest" description="Disordered" evidence="15">
    <location>
        <begin position="660"/>
        <end position="681"/>
    </location>
</feature>
<evidence type="ECO:0000256" key="6">
    <source>
        <dbReference type="ARBA" id="ARBA00022729"/>
    </source>
</evidence>
<keyword evidence="14" id="KW-0175">Coiled coil</keyword>
<evidence type="ECO:0000256" key="10">
    <source>
        <dbReference type="ARBA" id="ARBA00023016"/>
    </source>
</evidence>
<dbReference type="GO" id="GO:0006986">
    <property type="term" value="P:response to unfolded protein"/>
    <property type="evidence" value="ECO:0007669"/>
    <property type="project" value="UniProtKB-ARBA"/>
</dbReference>
<evidence type="ECO:0000256" key="1">
    <source>
        <dbReference type="ARBA" id="ARBA00002226"/>
    </source>
</evidence>
<comment type="catalytic activity">
    <reaction evidence="12">
        <text>ATP + H2O = ADP + phosphate + H(+)</text>
        <dbReference type="Rhea" id="RHEA:13065"/>
        <dbReference type="ChEBI" id="CHEBI:15377"/>
        <dbReference type="ChEBI" id="CHEBI:15378"/>
        <dbReference type="ChEBI" id="CHEBI:30616"/>
        <dbReference type="ChEBI" id="CHEBI:43474"/>
        <dbReference type="ChEBI" id="CHEBI:456216"/>
        <dbReference type="EC" id="3.6.4.10"/>
    </reaction>
</comment>
<dbReference type="EMBL" id="ML994612">
    <property type="protein sequence ID" value="KAF2193939.1"/>
    <property type="molecule type" value="Genomic_DNA"/>
</dbReference>
<dbReference type="Pfam" id="PF00012">
    <property type="entry name" value="HSP70"/>
    <property type="match status" value="1"/>
</dbReference>
<dbReference type="OrthoDB" id="2401965at2759"/>
<dbReference type="InterPro" id="IPR042050">
    <property type="entry name" value="BIP_NBD"/>
</dbReference>
<dbReference type="GO" id="GO:0005524">
    <property type="term" value="F:ATP binding"/>
    <property type="evidence" value="ECO:0007669"/>
    <property type="project" value="UniProtKB-KW"/>
</dbReference>
<dbReference type="FunFam" id="1.20.1270.10:FF:000009">
    <property type="entry name" value="DnaK-type molecular chaperone BiP"/>
    <property type="match status" value="1"/>
</dbReference>
<dbReference type="FunFam" id="3.30.30.30:FF:000001">
    <property type="entry name" value="heat shock 70 kDa protein-like"/>
    <property type="match status" value="1"/>
</dbReference>
<dbReference type="GO" id="GO:0140662">
    <property type="term" value="F:ATP-dependent protein folding chaperone"/>
    <property type="evidence" value="ECO:0007669"/>
    <property type="project" value="InterPro"/>
</dbReference>
<dbReference type="InterPro" id="IPR013126">
    <property type="entry name" value="Hsp_70_fam"/>
</dbReference>
<comment type="similarity">
    <text evidence="3 13">Belongs to the heat shock protein 70 family.</text>
</comment>
<feature type="signal peptide" evidence="16">
    <location>
        <begin position="1"/>
        <end position="37"/>
    </location>
</feature>
<dbReference type="Gene3D" id="3.30.420.40">
    <property type="match status" value="2"/>
</dbReference>
<evidence type="ECO:0000256" key="16">
    <source>
        <dbReference type="SAM" id="SignalP"/>
    </source>
</evidence>
<dbReference type="AlphaFoldDB" id="A0A6A6ET27"/>
<reference evidence="17" key="1">
    <citation type="journal article" date="2020" name="Stud. Mycol.">
        <title>101 Dothideomycetes genomes: a test case for predicting lifestyles and emergence of pathogens.</title>
        <authorList>
            <person name="Haridas S."/>
            <person name="Albert R."/>
            <person name="Binder M."/>
            <person name="Bloem J."/>
            <person name="Labutti K."/>
            <person name="Salamov A."/>
            <person name="Andreopoulos B."/>
            <person name="Baker S."/>
            <person name="Barry K."/>
            <person name="Bills G."/>
            <person name="Bluhm B."/>
            <person name="Cannon C."/>
            <person name="Castanera R."/>
            <person name="Culley D."/>
            <person name="Daum C."/>
            <person name="Ezra D."/>
            <person name="Gonzalez J."/>
            <person name="Henrissat B."/>
            <person name="Kuo A."/>
            <person name="Liang C."/>
            <person name="Lipzen A."/>
            <person name="Lutzoni F."/>
            <person name="Magnuson J."/>
            <person name="Mondo S."/>
            <person name="Nolan M."/>
            <person name="Ohm R."/>
            <person name="Pangilinan J."/>
            <person name="Park H.-J."/>
            <person name="Ramirez L."/>
            <person name="Alfaro M."/>
            <person name="Sun H."/>
            <person name="Tritt A."/>
            <person name="Yoshinaga Y."/>
            <person name="Zwiers L.-H."/>
            <person name="Turgeon B."/>
            <person name="Goodwin S."/>
            <person name="Spatafora J."/>
            <person name="Crous P."/>
            <person name="Grigoriev I."/>
        </authorList>
    </citation>
    <scope>NUCLEOTIDE SEQUENCE</scope>
    <source>
        <strain evidence="17">CBS 207.26</strain>
    </source>
</reference>
<evidence type="ECO:0000313" key="18">
    <source>
        <dbReference type="Proteomes" id="UP000800200"/>
    </source>
</evidence>
<keyword evidence="18" id="KW-1185">Reference proteome</keyword>
<accession>A0A6A6ET27</accession>
<evidence type="ECO:0000256" key="5">
    <source>
        <dbReference type="ARBA" id="ARBA00019933"/>
    </source>
</evidence>
<dbReference type="PROSITE" id="PS00329">
    <property type="entry name" value="HSP70_2"/>
    <property type="match status" value="1"/>
</dbReference>
<keyword evidence="10 17" id="KW-0346">Stress response</keyword>
<dbReference type="GO" id="GO:0005788">
    <property type="term" value="C:endoplasmic reticulum lumen"/>
    <property type="evidence" value="ECO:0007669"/>
    <property type="project" value="UniProtKB-SubCell"/>
</dbReference>
<gene>
    <name evidence="17" type="ORF">K469DRAFT_734564</name>
</gene>
<dbReference type="NCBIfam" id="NF001413">
    <property type="entry name" value="PRK00290.1"/>
    <property type="match status" value="1"/>
</dbReference>
<dbReference type="Proteomes" id="UP000800200">
    <property type="component" value="Unassembled WGS sequence"/>
</dbReference>
<evidence type="ECO:0000256" key="4">
    <source>
        <dbReference type="ARBA" id="ARBA00012554"/>
    </source>
</evidence>
<evidence type="ECO:0000313" key="17">
    <source>
        <dbReference type="EMBL" id="KAF2193939.1"/>
    </source>
</evidence>
<feature type="coiled-coil region" evidence="14">
    <location>
        <begin position="559"/>
        <end position="586"/>
    </location>
</feature>
<name>A0A6A6ET27_9PEZI</name>
<dbReference type="PRINTS" id="PR00301">
    <property type="entry name" value="HEATSHOCK70"/>
</dbReference>
<dbReference type="Gene3D" id="1.20.1270.10">
    <property type="match status" value="1"/>
</dbReference>
<dbReference type="FunFam" id="3.90.640.10:FF:000153">
    <property type="entry name" value="Endoplasmic reticulum chaperone BiP"/>
    <property type="match status" value="1"/>
</dbReference>
<dbReference type="Gene3D" id="3.30.30.30">
    <property type="match status" value="1"/>
</dbReference>
<dbReference type="CDD" id="cd10241">
    <property type="entry name" value="ASKHA_NBD_HSP70_BiP"/>
    <property type="match status" value="1"/>
</dbReference>
<comment type="function">
    <text evidence="1">Probably plays a role in facilitating the assembly of multimeric protein complexes inside the ER. Is required for secretory polypeptide translocation. May physically associate with SEC63 protein in the endoplasmic reticulum and this interaction may be regulated by ATP hydrolysis.</text>
</comment>
<keyword evidence="6 16" id="KW-0732">Signal</keyword>
<dbReference type="InterPro" id="IPR029048">
    <property type="entry name" value="HSP70_C_sf"/>
</dbReference>
<keyword evidence="9 13" id="KW-0067">ATP-binding</keyword>
<evidence type="ECO:0000256" key="9">
    <source>
        <dbReference type="ARBA" id="ARBA00022840"/>
    </source>
</evidence>
<comment type="subcellular location">
    <subcellularLocation>
        <location evidence="2">Endoplasmic reticulum lumen</location>
    </subcellularLocation>
</comment>
<evidence type="ECO:0000256" key="14">
    <source>
        <dbReference type="SAM" id="Coils"/>
    </source>
</evidence>
<dbReference type="Gene3D" id="2.60.34.10">
    <property type="entry name" value="Substrate Binding Domain Of DNAk, Chain A, domain 1"/>
    <property type="match status" value="1"/>
</dbReference>
<evidence type="ECO:0000256" key="2">
    <source>
        <dbReference type="ARBA" id="ARBA00004319"/>
    </source>
</evidence>
<evidence type="ECO:0000256" key="15">
    <source>
        <dbReference type="SAM" id="MobiDB-lite"/>
    </source>
</evidence>
<keyword evidence="8" id="KW-0256">Endoplasmic reticulum</keyword>
<feature type="chain" id="PRO_5025452807" description="Endoplasmic reticulum chaperone BiP" evidence="16">
    <location>
        <begin position="38"/>
        <end position="681"/>
    </location>
</feature>
<dbReference type="FunFam" id="2.60.34.10:FF:000002">
    <property type="entry name" value="Heat shock 70 kDa"/>
    <property type="match status" value="1"/>
</dbReference>
<feature type="compositionally biased region" description="Acidic residues" evidence="15">
    <location>
        <begin position="671"/>
        <end position="681"/>
    </location>
</feature>
<dbReference type="Gene3D" id="3.90.640.10">
    <property type="entry name" value="Actin, Chain A, domain 4"/>
    <property type="match status" value="1"/>
</dbReference>
<dbReference type="SUPFAM" id="SSF100934">
    <property type="entry name" value="Heat shock protein 70kD (HSP70), C-terminal subdomain"/>
    <property type="match status" value="1"/>
</dbReference>
<dbReference type="InterPro" id="IPR018181">
    <property type="entry name" value="Heat_shock_70_CS"/>
</dbReference>
<proteinExistence type="inferred from homology"/>
<dbReference type="SUPFAM" id="SSF53067">
    <property type="entry name" value="Actin-like ATPase domain"/>
    <property type="match status" value="2"/>
</dbReference>
<evidence type="ECO:0000256" key="8">
    <source>
        <dbReference type="ARBA" id="ARBA00022824"/>
    </source>
</evidence>
<evidence type="ECO:0000256" key="11">
    <source>
        <dbReference type="ARBA" id="ARBA00031728"/>
    </source>
</evidence>
<dbReference type="SUPFAM" id="SSF100920">
    <property type="entry name" value="Heat shock protein 70kD (HSP70), peptide-binding domain"/>
    <property type="match status" value="1"/>
</dbReference>
<dbReference type="InterPro" id="IPR029047">
    <property type="entry name" value="HSP70_peptide-bd_sf"/>
</dbReference>
<dbReference type="EC" id="3.6.4.10" evidence="4"/>